<dbReference type="GO" id="GO:0046872">
    <property type="term" value="F:metal ion binding"/>
    <property type="evidence" value="ECO:0007669"/>
    <property type="project" value="InterPro"/>
</dbReference>
<dbReference type="Pfam" id="PF00675">
    <property type="entry name" value="Peptidase_M16"/>
    <property type="match status" value="2"/>
</dbReference>
<dbReference type="PANTHER" id="PTHR11851">
    <property type="entry name" value="METALLOPROTEASE"/>
    <property type="match status" value="1"/>
</dbReference>
<protein>
    <submittedName>
        <fullName evidence="3">Peptidase M16</fullName>
    </submittedName>
</protein>
<feature type="domain" description="Peptidase M16 C-terminal" evidence="2">
    <location>
        <begin position="220"/>
        <end position="396"/>
    </location>
</feature>
<proteinExistence type="predicted"/>
<accession>A0A917HVQ8</accession>
<reference evidence="3" key="2">
    <citation type="submission" date="2020-09" db="EMBL/GenBank/DDBJ databases">
        <authorList>
            <person name="Sun Q."/>
            <person name="Zhou Y."/>
        </authorList>
    </citation>
    <scope>NUCLEOTIDE SEQUENCE</scope>
    <source>
        <strain evidence="3">CGMCC 1.15763</strain>
    </source>
</reference>
<dbReference type="AlphaFoldDB" id="A0A917HVQ8"/>
<dbReference type="InterPro" id="IPR011765">
    <property type="entry name" value="Pept_M16_N"/>
</dbReference>
<dbReference type="InterPro" id="IPR007863">
    <property type="entry name" value="Peptidase_M16_C"/>
</dbReference>
<dbReference type="Pfam" id="PF05193">
    <property type="entry name" value="Peptidase_M16_C"/>
    <property type="match status" value="2"/>
</dbReference>
<dbReference type="EMBL" id="BMJW01000001">
    <property type="protein sequence ID" value="GGG91359.1"/>
    <property type="molecule type" value="Genomic_DNA"/>
</dbReference>
<evidence type="ECO:0000313" key="4">
    <source>
        <dbReference type="Proteomes" id="UP000633278"/>
    </source>
</evidence>
<dbReference type="SUPFAM" id="SSF63411">
    <property type="entry name" value="LuxS/MPP-like metallohydrolase"/>
    <property type="match status" value="4"/>
</dbReference>
<dbReference type="Gene3D" id="3.30.830.10">
    <property type="entry name" value="Metalloenzyme, LuxS/M16 peptidase-like"/>
    <property type="match status" value="4"/>
</dbReference>
<organism evidence="3 4">
    <name type="scientific">Polaribacter pacificus</name>
    <dbReference type="NCBI Taxonomy" id="1775173"/>
    <lineage>
        <taxon>Bacteria</taxon>
        <taxon>Pseudomonadati</taxon>
        <taxon>Bacteroidota</taxon>
        <taxon>Flavobacteriia</taxon>
        <taxon>Flavobacteriales</taxon>
        <taxon>Flavobacteriaceae</taxon>
    </lineage>
</organism>
<gene>
    <name evidence="3" type="ORF">GCM10011416_04980</name>
</gene>
<reference evidence="3" key="1">
    <citation type="journal article" date="2014" name="Int. J. Syst. Evol. Microbiol.">
        <title>Complete genome sequence of Corynebacterium casei LMG S-19264T (=DSM 44701T), isolated from a smear-ripened cheese.</title>
        <authorList>
            <consortium name="US DOE Joint Genome Institute (JGI-PGF)"/>
            <person name="Walter F."/>
            <person name="Albersmeier A."/>
            <person name="Kalinowski J."/>
            <person name="Ruckert C."/>
        </authorList>
    </citation>
    <scope>NUCLEOTIDE SEQUENCE</scope>
    <source>
        <strain evidence="3">CGMCC 1.15763</strain>
    </source>
</reference>
<feature type="domain" description="Peptidase M16 C-terminal" evidence="2">
    <location>
        <begin position="691"/>
        <end position="866"/>
    </location>
</feature>
<evidence type="ECO:0000313" key="3">
    <source>
        <dbReference type="EMBL" id="GGG91359.1"/>
    </source>
</evidence>
<keyword evidence="4" id="KW-1185">Reference proteome</keyword>
<dbReference type="InterPro" id="IPR050361">
    <property type="entry name" value="MPP/UQCRC_Complex"/>
</dbReference>
<feature type="domain" description="Peptidase M16 N-terminal" evidence="1">
    <location>
        <begin position="544"/>
        <end position="668"/>
    </location>
</feature>
<dbReference type="Proteomes" id="UP000633278">
    <property type="component" value="Unassembled WGS sequence"/>
</dbReference>
<comment type="caution">
    <text evidence="3">The sequence shown here is derived from an EMBL/GenBank/DDBJ whole genome shotgun (WGS) entry which is preliminary data.</text>
</comment>
<sequence>MTVINLYIYPFKAYKQQFNFYTMTKRLYIFAFIFSIISCQTNKESTLEVPFKKIVLDNGLEVVFHVDKSDPVVAVELMAHVGSAREISGRTGFAHLFEHLLFLESENLGKGGLDKMSARIGGSGANGSTSRDRTNYLQTVPSDALEKMIWAEADKLGWFINTVTEPVLAKEKEVVKNEKRQRVDNAPYGFNQQIIDRNLYPKDHPYNWQVIGSLEDLQNATLNDVKNFFKKWYVPNNATLVLSGDFDIDQATKWVKKYFDEIPRGEEITPLEKRPGVVKETKFLYYEDNFARLPMLTLAWPSVELYHKDSYALDILTQYLSSGKNAPLNKVLVDQLKLAPGAGMYNRSSELAGQVQLGVRSYANINLNEVFSGVQQAFKMFEKEGISSKDLNRIKAGIETQFYNGLSSVLGKGTNLASYNTYAGDPGFINKESQYMLNVTKEDVMRVYNAYIKDKNFIATSFVPKGMSDLALANSTEAIIKEELIVQGAEKSFDPKIAASYTKTPSTFDRSVEPPYGKAPELAVPKVWEDELSNGIKVYGIKNDEVPLVRFNLVIEGGQLLEKMNKLGVANLTARLMNRGTKNKTTAELEEAIQDLGASIYVSASKENITISGNTLTKNYTKTLKLVEEILLEPRWDESEFELLKKSTINSLRQQEANPNAIAQNAYRQLIYGKDNIYAKNTLGTMSSVSDISLADLKEYYANFISPSITKMHVVGSIDQASVISSLQDINTNWASKEVVIPTFETPKAPTEPAVYFYDVPKAKQSVINFGAAALAATDKDFYPANVMNYILGGGGFASQLTQELREGKGYTYGISSRFSGSKAVGTFTISSQVRTNVTLESALLVKKILNEYPKNYSEKDLATTKGFLIKSNARAFETMGAKLNMLQSISAYNLKADYIKDREKIVNEMTVEKIQELANKYADPTKMIWLFVGDAETQLDRLNELGYGKPTLLNNTRVKIKN</sequence>
<evidence type="ECO:0000259" key="1">
    <source>
        <dbReference type="Pfam" id="PF00675"/>
    </source>
</evidence>
<name>A0A917HVQ8_9FLAO</name>
<evidence type="ECO:0000259" key="2">
    <source>
        <dbReference type="Pfam" id="PF05193"/>
    </source>
</evidence>
<feature type="domain" description="Peptidase M16 N-terminal" evidence="1">
    <location>
        <begin position="63"/>
        <end position="186"/>
    </location>
</feature>
<dbReference type="InterPro" id="IPR011249">
    <property type="entry name" value="Metalloenz_LuxS/M16"/>
</dbReference>